<dbReference type="RefSeq" id="YP_009887322.1">
    <property type="nucleotide sequence ID" value="NC_049498.1"/>
</dbReference>
<organism evidence="1 2">
    <name type="scientific">Arthrobacter phage Abba</name>
    <dbReference type="NCBI Taxonomy" id="2713256"/>
    <lineage>
        <taxon>Viruses</taxon>
        <taxon>Duplodnaviria</taxon>
        <taxon>Heunggongvirae</taxon>
        <taxon>Uroviricota</taxon>
        <taxon>Caudoviricetes</taxon>
        <taxon>Berryhillviridae</taxon>
        <taxon>Ayohtrevirus</taxon>
        <taxon>Ayohtrevirus abba</taxon>
    </lineage>
</organism>
<gene>
    <name evidence="1" type="primary">56</name>
    <name evidence="1" type="ORF">SEA_ABBA_56</name>
</gene>
<keyword evidence="2" id="KW-1185">Reference proteome</keyword>
<dbReference type="EMBL" id="MT024868">
    <property type="protein sequence ID" value="QIN94385.1"/>
    <property type="molecule type" value="Genomic_DNA"/>
</dbReference>
<dbReference type="GeneID" id="55816777"/>
<evidence type="ECO:0000313" key="2">
    <source>
        <dbReference type="Proteomes" id="UP000500909"/>
    </source>
</evidence>
<evidence type="ECO:0000313" key="1">
    <source>
        <dbReference type="EMBL" id="QIN94385.1"/>
    </source>
</evidence>
<dbReference type="KEGG" id="vg:55816777"/>
<proteinExistence type="predicted"/>
<name>A0A6G8R2E4_9CAUD</name>
<dbReference type="Proteomes" id="UP000500909">
    <property type="component" value="Segment"/>
</dbReference>
<sequence>MKTPRFAPSARATCPSCGVTRTAGGNSVKTKPCASCKTMHKPRLPNAPCLVTLARVERWHLHDRLSRVG</sequence>
<reference evidence="1 2" key="1">
    <citation type="submission" date="2020-02" db="EMBL/GenBank/DDBJ databases">
        <authorList>
            <person name="Bojorquez D.A."/>
            <person name="Alcantara J.K.D.L."/>
            <person name="Arambulo J.M.L."/>
            <person name="Budzinski C.A."/>
            <person name="Campbell G.A."/>
            <person name="Dosanjh M.K."/>
            <person name="Gallardo M.A."/>
            <person name="Huang C."/>
            <person name="Nguyen N."/>
            <person name="Yee O.M."/>
            <person name="Ngo R.T."/>
            <person name="Kapinos A."/>
            <person name="Freise A.C."/>
            <person name="Reddi K."/>
            <person name="Moberg-Parker J."/>
            <person name="Garlena R.A."/>
            <person name="Russell D.A."/>
            <person name="Pope W.H."/>
            <person name="Jacobs-Sera D."/>
            <person name="Hatfull G.F."/>
        </authorList>
    </citation>
    <scope>NUCLEOTIDE SEQUENCE [LARGE SCALE GENOMIC DNA]</scope>
</reference>
<protein>
    <submittedName>
        <fullName evidence="1">Uncharacterized protein</fullName>
    </submittedName>
</protein>
<accession>A0A6G8R2E4</accession>